<protein>
    <recommendedName>
        <fullName evidence="3">YaaC-like Protein</fullName>
    </recommendedName>
</protein>
<dbReference type="InterPro" id="IPR026988">
    <property type="entry name" value="YaaC-like"/>
</dbReference>
<evidence type="ECO:0000313" key="2">
    <source>
        <dbReference type="Proteomes" id="UP000198507"/>
    </source>
</evidence>
<organism evidence="1 2">
    <name type="scientific">Geodermatophilus poikilotrophus</name>
    <dbReference type="NCBI Taxonomy" id="1333667"/>
    <lineage>
        <taxon>Bacteria</taxon>
        <taxon>Bacillati</taxon>
        <taxon>Actinomycetota</taxon>
        <taxon>Actinomycetes</taxon>
        <taxon>Geodermatophilales</taxon>
        <taxon>Geodermatophilaceae</taxon>
        <taxon>Geodermatophilus</taxon>
    </lineage>
</organism>
<dbReference type="AlphaFoldDB" id="A0A1I0EPA7"/>
<sequence>MNPQRILMLLRGTRASPPGLAAGDAERRGIYNSALQQFEELAAAARSVGPASQPLALFYALEQAGQAILAARLEGRGKPHHGLRVSGYDKALHEVAIEPKGNGAFQAVAEALAVSGISGRATLGELWASLPEGGDEPLDDVEHPRALGLYPEDRPGPAATFLMTDRAVAWLFALPEEMRSVPSTEQVAAVSAYLSSYPTASGWESPIDGGIPGMDDPSAGFGIRLQWRLPKASGSAGERFEYLLTKVAPRYDRYDRGYLRPAVGGGEILHPLLTWWLILYALSMFARYQPGAWVKHLDVASSANAVRHESLLSLGLESVPRLVLEALTGSKQLDYR</sequence>
<dbReference type="EMBL" id="FOIE01000005">
    <property type="protein sequence ID" value="SET47324.1"/>
    <property type="molecule type" value="Genomic_DNA"/>
</dbReference>
<evidence type="ECO:0008006" key="3">
    <source>
        <dbReference type="Google" id="ProtNLM"/>
    </source>
</evidence>
<gene>
    <name evidence="1" type="ORF">SAMN04488546_2510</name>
</gene>
<reference evidence="2" key="1">
    <citation type="submission" date="2016-10" db="EMBL/GenBank/DDBJ databases">
        <authorList>
            <person name="Varghese N."/>
            <person name="Submissions S."/>
        </authorList>
    </citation>
    <scope>NUCLEOTIDE SEQUENCE [LARGE SCALE GENOMIC DNA]</scope>
    <source>
        <strain evidence="2">DSM 44209</strain>
    </source>
</reference>
<name>A0A1I0EPA7_9ACTN</name>
<dbReference type="Proteomes" id="UP000198507">
    <property type="component" value="Unassembled WGS sequence"/>
</dbReference>
<evidence type="ECO:0000313" key="1">
    <source>
        <dbReference type="EMBL" id="SET47324.1"/>
    </source>
</evidence>
<accession>A0A1I0EPA7</accession>
<proteinExistence type="predicted"/>
<dbReference type="Pfam" id="PF14175">
    <property type="entry name" value="YaaC"/>
    <property type="match status" value="1"/>
</dbReference>
<keyword evidence="2" id="KW-1185">Reference proteome</keyword>